<dbReference type="AlphaFoldDB" id="A0A9P6JEG9"/>
<feature type="compositionally biased region" description="Low complexity" evidence="1">
    <location>
        <begin position="152"/>
        <end position="167"/>
    </location>
</feature>
<dbReference type="EMBL" id="JAAAHY010000018">
    <property type="protein sequence ID" value="KAF9968511.1"/>
    <property type="molecule type" value="Genomic_DNA"/>
</dbReference>
<dbReference type="OrthoDB" id="74240at2759"/>
<keyword evidence="3" id="KW-1185">Reference proteome</keyword>
<evidence type="ECO:0000256" key="1">
    <source>
        <dbReference type="SAM" id="MobiDB-lite"/>
    </source>
</evidence>
<gene>
    <name evidence="2" type="ORF">BGZ70_003072</name>
</gene>
<sequence>MLPWIEHHLLQQRRPSTQKRPSTVDIETPSSDIQRSPITVLRCLDMGCGSGRDMTYMVARAANNNNNQDPPSSLGRAQWSVLGMDQRKDACERAVQLANDTFSSLQRQHRDDPLHLDLDLDLDQSMDQGLGLASRVSTLVGKVDPTTGIFWASSSQPSRPSSATSTSGPLLRLDNIRYQDPDQDRLQQHRLNTWRTTCTTDHNNDSREGDDHDHDLDLDHDDRFDLIIMIRFLQRPLLKPLVQHWLRPGGFVLLSTFVSDVDLPQYSKPGPAHRLQSRTEARQLFERLGLDIVLDQVSLIEDGTRSVATVIAQLPLK</sequence>
<comment type="caution">
    <text evidence="2">The sequence shown here is derived from an EMBL/GenBank/DDBJ whole genome shotgun (WGS) entry which is preliminary data.</text>
</comment>
<evidence type="ECO:0008006" key="4">
    <source>
        <dbReference type="Google" id="ProtNLM"/>
    </source>
</evidence>
<organism evidence="2 3">
    <name type="scientific">Mortierella alpina</name>
    <name type="common">Oleaginous fungus</name>
    <name type="synonym">Mortierella renispora</name>
    <dbReference type="NCBI Taxonomy" id="64518"/>
    <lineage>
        <taxon>Eukaryota</taxon>
        <taxon>Fungi</taxon>
        <taxon>Fungi incertae sedis</taxon>
        <taxon>Mucoromycota</taxon>
        <taxon>Mortierellomycotina</taxon>
        <taxon>Mortierellomycetes</taxon>
        <taxon>Mortierellales</taxon>
        <taxon>Mortierellaceae</taxon>
        <taxon>Mortierella</taxon>
    </lineage>
</organism>
<accession>A0A9P6JEG9</accession>
<evidence type="ECO:0000313" key="3">
    <source>
        <dbReference type="Proteomes" id="UP000738359"/>
    </source>
</evidence>
<feature type="region of interest" description="Disordered" evidence="1">
    <location>
        <begin position="1"/>
        <end position="30"/>
    </location>
</feature>
<evidence type="ECO:0000313" key="2">
    <source>
        <dbReference type="EMBL" id="KAF9968511.1"/>
    </source>
</evidence>
<dbReference type="Gene3D" id="3.40.50.150">
    <property type="entry name" value="Vaccinia Virus protein VP39"/>
    <property type="match status" value="1"/>
</dbReference>
<dbReference type="SUPFAM" id="SSF53335">
    <property type="entry name" value="S-adenosyl-L-methionine-dependent methyltransferases"/>
    <property type="match status" value="1"/>
</dbReference>
<name>A0A9P6JEG9_MORAP</name>
<dbReference type="Proteomes" id="UP000738359">
    <property type="component" value="Unassembled WGS sequence"/>
</dbReference>
<dbReference type="InterPro" id="IPR029063">
    <property type="entry name" value="SAM-dependent_MTases_sf"/>
</dbReference>
<protein>
    <recommendedName>
        <fullName evidence="4">Methyltransferase domain-containing protein</fullName>
    </recommendedName>
</protein>
<proteinExistence type="predicted"/>
<reference evidence="2" key="1">
    <citation type="journal article" date="2020" name="Fungal Divers.">
        <title>Resolving the Mortierellaceae phylogeny through synthesis of multi-gene phylogenetics and phylogenomics.</title>
        <authorList>
            <person name="Vandepol N."/>
            <person name="Liber J."/>
            <person name="Desiro A."/>
            <person name="Na H."/>
            <person name="Kennedy M."/>
            <person name="Barry K."/>
            <person name="Grigoriev I.V."/>
            <person name="Miller A.N."/>
            <person name="O'Donnell K."/>
            <person name="Stajich J.E."/>
            <person name="Bonito G."/>
        </authorList>
    </citation>
    <scope>NUCLEOTIDE SEQUENCE</scope>
    <source>
        <strain evidence="2">CK1249</strain>
    </source>
</reference>
<feature type="region of interest" description="Disordered" evidence="1">
    <location>
        <begin position="152"/>
        <end position="172"/>
    </location>
</feature>